<dbReference type="InterPro" id="IPR029787">
    <property type="entry name" value="Nucleotide_cyclase"/>
</dbReference>
<dbReference type="InterPro" id="IPR052155">
    <property type="entry name" value="Biofilm_reg_signaling"/>
</dbReference>
<evidence type="ECO:0000313" key="5">
    <source>
        <dbReference type="Proteomes" id="UP000759443"/>
    </source>
</evidence>
<gene>
    <name evidence="4" type="ORF">J2Z17_004796</name>
</gene>
<dbReference type="RefSeq" id="WP_209949069.1">
    <property type="nucleotide sequence ID" value="NZ_JAGGJU010000017.1"/>
</dbReference>
<dbReference type="Gene3D" id="3.30.70.270">
    <property type="match status" value="1"/>
</dbReference>
<organism evidence="4 5">
    <name type="scientific">Rhizobium halophytocola</name>
    <dbReference type="NCBI Taxonomy" id="735519"/>
    <lineage>
        <taxon>Bacteria</taxon>
        <taxon>Pseudomonadati</taxon>
        <taxon>Pseudomonadota</taxon>
        <taxon>Alphaproteobacteria</taxon>
        <taxon>Hyphomicrobiales</taxon>
        <taxon>Rhizobiaceae</taxon>
        <taxon>Rhizobium/Agrobacterium group</taxon>
        <taxon>Rhizobium</taxon>
    </lineage>
</organism>
<dbReference type="InterPro" id="IPR035919">
    <property type="entry name" value="EAL_sf"/>
</dbReference>
<evidence type="ECO:0000259" key="3">
    <source>
        <dbReference type="PROSITE" id="PS50887"/>
    </source>
</evidence>
<dbReference type="Pfam" id="PF05228">
    <property type="entry name" value="CHASE4"/>
    <property type="match status" value="1"/>
</dbReference>
<dbReference type="PANTHER" id="PTHR44757">
    <property type="entry name" value="DIGUANYLATE CYCLASE DGCP"/>
    <property type="match status" value="1"/>
</dbReference>
<dbReference type="PROSITE" id="PS50883">
    <property type="entry name" value="EAL"/>
    <property type="match status" value="1"/>
</dbReference>
<dbReference type="CDD" id="cd01949">
    <property type="entry name" value="GGDEF"/>
    <property type="match status" value="1"/>
</dbReference>
<keyword evidence="1" id="KW-0812">Transmembrane</keyword>
<comment type="caution">
    <text evidence="4">The sequence shown here is derived from an EMBL/GenBank/DDBJ whole genome shotgun (WGS) entry which is preliminary data.</text>
</comment>
<dbReference type="InterPro" id="IPR000160">
    <property type="entry name" value="GGDEF_dom"/>
</dbReference>
<dbReference type="CDD" id="cd01948">
    <property type="entry name" value="EAL"/>
    <property type="match status" value="1"/>
</dbReference>
<dbReference type="PROSITE" id="PS50887">
    <property type="entry name" value="GGDEF"/>
    <property type="match status" value="1"/>
</dbReference>
<dbReference type="SUPFAM" id="SSF55073">
    <property type="entry name" value="Nucleotide cyclase"/>
    <property type="match status" value="1"/>
</dbReference>
<dbReference type="InterPro" id="IPR001633">
    <property type="entry name" value="EAL_dom"/>
</dbReference>
<feature type="transmembrane region" description="Helical" evidence="1">
    <location>
        <begin position="266"/>
        <end position="294"/>
    </location>
</feature>
<dbReference type="Pfam" id="PF00990">
    <property type="entry name" value="GGDEF"/>
    <property type="match status" value="1"/>
</dbReference>
<keyword evidence="1" id="KW-1133">Transmembrane helix</keyword>
<dbReference type="PANTHER" id="PTHR44757:SF2">
    <property type="entry name" value="BIOFILM ARCHITECTURE MAINTENANCE PROTEIN MBAA"/>
    <property type="match status" value="1"/>
</dbReference>
<sequence length="741" mass="81952">MKIRSSGQTGRGYPLRIFVLSGLGASLIMMIVLAFLYVSMDGVDKTASAREIKIATRLINTFRSRIGHEQESTTVWDDAVNHLSSPPTPDRDKWIDDHLGSWMQRYFGHDAAFVVDGEDKPIFASIEGKQVDNHRFDSLRPAILGMAKGLRARLRQGGGSVRAGQILSLGASDYGYFEGHPAILSVKPIIAKTGVLTQPPGEQYLHVAVRRLDTDFLSDLSVEYGFASLHFARQLPGSRNETALPLLRSDGAVFGYFAWRPDRPGLAYLISIMPMLVGMFFAIAVGIFIFSMMLEDRERRNKAQEDRIRYLANHDPLTGLLNRSAYDRVLDRRAATPETKQFALVYLDLDRFKQINDTLGHAAGDAVIRAAASRLGALLPEGAVAGRIGGDEFNALVPFERVEEIEELCAAILEAVKAPIPYEKHKISVGVSMGAATFPVDSTDREELVRKADVALYHSKARGRGQFAMFGPEMDDHVRERAQQERDLRNALADPSQFSVLYQPKYASRGGDIVSVEALVRWHHPERGELLANDFIPLAEKTGLIRELGRHVLVETCRTAADWSVGKVCVNVSPVQWNDPYFAISVMAILKRSNFDPKRLELEITESAWMENGAICGRNINTLRAIGVTVALDDFGVGFSSLNRLREAEVDRVTIDKSFIEGLGQRRGNETIVKAIIDVARSKGLKTTAEGVQTPQQVDFLKALGCDSFQGFLLSRPLPESEIEAMLGGQPVEEKQLSLAS</sequence>
<proteinExistence type="predicted"/>
<evidence type="ECO:0000313" key="4">
    <source>
        <dbReference type="EMBL" id="MBP1853335.1"/>
    </source>
</evidence>
<evidence type="ECO:0000256" key="1">
    <source>
        <dbReference type="SAM" id="Phobius"/>
    </source>
</evidence>
<dbReference type="SUPFAM" id="SSF141868">
    <property type="entry name" value="EAL domain-like"/>
    <property type="match status" value="1"/>
</dbReference>
<dbReference type="Pfam" id="PF00563">
    <property type="entry name" value="EAL"/>
    <property type="match status" value="1"/>
</dbReference>
<protein>
    <submittedName>
        <fullName evidence="4">Diguanylate cyclase (GGDEF)-like protein</fullName>
    </submittedName>
</protein>
<dbReference type="Gene3D" id="3.20.20.450">
    <property type="entry name" value="EAL domain"/>
    <property type="match status" value="1"/>
</dbReference>
<dbReference type="InterPro" id="IPR007892">
    <property type="entry name" value="CHASE4"/>
</dbReference>
<feature type="domain" description="GGDEF" evidence="3">
    <location>
        <begin position="340"/>
        <end position="472"/>
    </location>
</feature>
<keyword evidence="1" id="KW-0472">Membrane</keyword>
<accession>A0ABS4E5V9</accession>
<dbReference type="Proteomes" id="UP000759443">
    <property type="component" value="Unassembled WGS sequence"/>
</dbReference>
<dbReference type="SMART" id="SM00052">
    <property type="entry name" value="EAL"/>
    <property type="match status" value="1"/>
</dbReference>
<name>A0ABS4E5V9_9HYPH</name>
<dbReference type="SMART" id="SM00267">
    <property type="entry name" value="GGDEF"/>
    <property type="match status" value="1"/>
</dbReference>
<keyword evidence="5" id="KW-1185">Reference proteome</keyword>
<evidence type="ECO:0000259" key="2">
    <source>
        <dbReference type="PROSITE" id="PS50883"/>
    </source>
</evidence>
<feature type="domain" description="EAL" evidence="2">
    <location>
        <begin position="481"/>
        <end position="731"/>
    </location>
</feature>
<dbReference type="NCBIfam" id="TIGR00254">
    <property type="entry name" value="GGDEF"/>
    <property type="match status" value="1"/>
</dbReference>
<reference evidence="4 5" key="1">
    <citation type="submission" date="2021-03" db="EMBL/GenBank/DDBJ databases">
        <title>Genomic Encyclopedia of Type Strains, Phase IV (KMG-IV): sequencing the most valuable type-strain genomes for metagenomic binning, comparative biology and taxonomic classification.</title>
        <authorList>
            <person name="Goeker M."/>
        </authorList>
    </citation>
    <scope>NUCLEOTIDE SEQUENCE [LARGE SCALE GENOMIC DNA]</scope>
    <source>
        <strain evidence="4 5">DSM 21600</strain>
    </source>
</reference>
<dbReference type="InterPro" id="IPR043128">
    <property type="entry name" value="Rev_trsase/Diguanyl_cyclase"/>
</dbReference>
<dbReference type="EMBL" id="JAGGJU010000017">
    <property type="protein sequence ID" value="MBP1853335.1"/>
    <property type="molecule type" value="Genomic_DNA"/>
</dbReference>
<feature type="transmembrane region" description="Helical" evidence="1">
    <location>
        <begin position="15"/>
        <end position="38"/>
    </location>
</feature>